<proteinExistence type="predicted"/>
<organism evidence="1 2">
    <name type="scientific">Archangium violaceum Cb vi76</name>
    <dbReference type="NCBI Taxonomy" id="1406225"/>
    <lineage>
        <taxon>Bacteria</taxon>
        <taxon>Pseudomonadati</taxon>
        <taxon>Myxococcota</taxon>
        <taxon>Myxococcia</taxon>
        <taxon>Myxococcales</taxon>
        <taxon>Cystobacterineae</taxon>
        <taxon>Archangiaceae</taxon>
        <taxon>Archangium</taxon>
    </lineage>
</organism>
<dbReference type="SUPFAM" id="SSF55729">
    <property type="entry name" value="Acyl-CoA N-acyltransferases (Nat)"/>
    <property type="match status" value="1"/>
</dbReference>
<name>A0A084SLA7_9BACT</name>
<evidence type="ECO:0000313" key="1">
    <source>
        <dbReference type="EMBL" id="KFA89242.1"/>
    </source>
</evidence>
<evidence type="ECO:0008006" key="3">
    <source>
        <dbReference type="Google" id="ProtNLM"/>
    </source>
</evidence>
<gene>
    <name evidence="1" type="ORF">Q664_36165</name>
</gene>
<evidence type="ECO:0000313" key="2">
    <source>
        <dbReference type="Proteomes" id="UP000028547"/>
    </source>
</evidence>
<sequence>MDVIGCGRSTMSDPLPPTLRIHRAITEVPRGAWDALLDDAGRPFLEWAFLAALEESGSVGPHVGWHPHHLTLWRGARLVAAAPAYLKDDSHGEFVADGAWATAAERLGVRYYPKLVLAVPFTPVTGRRLLVAPGEDRPAREAELARAALEYARARSFSSVHVLFPTEAETQALEAAGYAVRLGVQYQWRNTGYGSFEDFLGRFHTRRRNQLRRELRAPATQGLTLRTLRGQALSEVQPDDLYRLYASTVDKYPWGMRLLTRDFFARMLSTLPHACEVVEARREGRLVAGAFNLVGPRALYGRYWGCFEEHPFLHFNVCLYHPVADAISRGLERFEPGAGGEHKLLRGFEPSLTWSAHLLFHPGVDRAVRSFLEHERAAVLAGLPRWRAETGFKRGPLVPPTR</sequence>
<dbReference type="Gene3D" id="3.40.630.30">
    <property type="match status" value="1"/>
</dbReference>
<dbReference type="EMBL" id="JPMI01000256">
    <property type="protein sequence ID" value="KFA89242.1"/>
    <property type="molecule type" value="Genomic_DNA"/>
</dbReference>
<comment type="caution">
    <text evidence="1">The sequence shown here is derived from an EMBL/GenBank/DDBJ whole genome shotgun (WGS) entry which is preliminary data.</text>
</comment>
<dbReference type="InterPro" id="IPR007434">
    <property type="entry name" value="FemAB-like"/>
</dbReference>
<dbReference type="InterPro" id="IPR016181">
    <property type="entry name" value="Acyl_CoA_acyltransferase"/>
</dbReference>
<protein>
    <recommendedName>
        <fullName evidence="3">Acyltransferase superfamily protein</fullName>
    </recommendedName>
</protein>
<reference evidence="1 2" key="1">
    <citation type="submission" date="2014-07" db="EMBL/GenBank/DDBJ databases">
        <title>Draft Genome Sequence of Gephyronic Acid Producer, Cystobacter violaceus Strain Cb vi76.</title>
        <authorList>
            <person name="Stevens D.C."/>
            <person name="Young J."/>
            <person name="Carmichael R."/>
            <person name="Tan J."/>
            <person name="Taylor R.E."/>
        </authorList>
    </citation>
    <scope>NUCLEOTIDE SEQUENCE [LARGE SCALE GENOMIC DNA]</scope>
    <source>
        <strain evidence="1 2">Cb vi76</strain>
    </source>
</reference>
<accession>A0A084SLA7</accession>
<dbReference type="PANTHER" id="PTHR47017:SF1">
    <property type="entry name" value="ACYL-COA"/>
    <property type="match status" value="1"/>
</dbReference>
<dbReference type="AlphaFoldDB" id="A0A084SLA7"/>
<dbReference type="Pfam" id="PF04339">
    <property type="entry name" value="FemAB_like"/>
    <property type="match status" value="1"/>
</dbReference>
<dbReference type="PANTHER" id="PTHR47017">
    <property type="entry name" value="ACYL-COA"/>
    <property type="match status" value="1"/>
</dbReference>
<dbReference type="Proteomes" id="UP000028547">
    <property type="component" value="Unassembled WGS sequence"/>
</dbReference>